<gene>
    <name evidence="7" type="ORF">GCM10011383_24670</name>
</gene>
<keyword evidence="2" id="KW-0479">Metal-binding</keyword>
<dbReference type="InterPro" id="IPR003154">
    <property type="entry name" value="S1/P1nuclease"/>
</dbReference>
<organism evidence="7 8">
    <name type="scientific">Hymenobacter cavernae</name>
    <dbReference type="NCBI Taxonomy" id="2044852"/>
    <lineage>
        <taxon>Bacteria</taxon>
        <taxon>Pseudomonadati</taxon>
        <taxon>Bacteroidota</taxon>
        <taxon>Cytophagia</taxon>
        <taxon>Cytophagales</taxon>
        <taxon>Hymenobacteraceae</taxon>
        <taxon>Hymenobacter</taxon>
    </lineage>
</organism>
<dbReference type="Gene3D" id="1.10.575.10">
    <property type="entry name" value="P1 Nuclease"/>
    <property type="match status" value="1"/>
</dbReference>
<dbReference type="CDD" id="cd11010">
    <property type="entry name" value="S1-P1_nuclease"/>
    <property type="match status" value="1"/>
</dbReference>
<reference evidence="8" key="1">
    <citation type="journal article" date="2019" name="Int. J. Syst. Evol. Microbiol.">
        <title>The Global Catalogue of Microorganisms (GCM) 10K type strain sequencing project: providing services to taxonomists for standard genome sequencing and annotation.</title>
        <authorList>
            <consortium name="The Broad Institute Genomics Platform"/>
            <consortium name="The Broad Institute Genome Sequencing Center for Infectious Disease"/>
            <person name="Wu L."/>
            <person name="Ma J."/>
        </authorList>
    </citation>
    <scope>NUCLEOTIDE SEQUENCE [LARGE SCALE GENOMIC DNA]</scope>
    <source>
        <strain evidence="8">CGMCC 1.15197</strain>
    </source>
</reference>
<dbReference type="RefSeq" id="WP_188814312.1">
    <property type="nucleotide sequence ID" value="NZ_BMHT01000004.1"/>
</dbReference>
<comment type="caution">
    <text evidence="7">The sequence shown here is derived from an EMBL/GenBank/DDBJ whole genome shotgun (WGS) entry which is preliminary data.</text>
</comment>
<evidence type="ECO:0000256" key="2">
    <source>
        <dbReference type="ARBA" id="ARBA00022723"/>
    </source>
</evidence>
<accession>A0ABQ1U9N1</accession>
<proteinExistence type="predicted"/>
<dbReference type="PANTHER" id="PTHR33146:SF26">
    <property type="entry name" value="ENDONUCLEASE 4"/>
    <property type="match status" value="1"/>
</dbReference>
<evidence type="ECO:0000313" key="7">
    <source>
        <dbReference type="EMBL" id="GGF12533.1"/>
    </source>
</evidence>
<keyword evidence="6" id="KW-0325">Glycoprotein</keyword>
<evidence type="ECO:0000256" key="4">
    <source>
        <dbReference type="ARBA" id="ARBA00022801"/>
    </source>
</evidence>
<dbReference type="EMBL" id="BMHT01000004">
    <property type="protein sequence ID" value="GGF12533.1"/>
    <property type="molecule type" value="Genomic_DNA"/>
</dbReference>
<keyword evidence="5" id="KW-1015">Disulfide bond</keyword>
<evidence type="ECO:0000256" key="6">
    <source>
        <dbReference type="ARBA" id="ARBA00023180"/>
    </source>
</evidence>
<evidence type="ECO:0000256" key="1">
    <source>
        <dbReference type="ARBA" id="ARBA00022722"/>
    </source>
</evidence>
<keyword evidence="3 7" id="KW-0255">Endonuclease</keyword>
<sequence>MFKKYSALLLILLLPLQLLAWGVVGHRAIGTIAEHHLSAKARREVAQLLGHETLALVSTFPDEIRSRPEFRYTSPWHYTEFEHLSGLAYAPYAKAVQALTEPNAYSALQQMMQQVKDPTKAKEDRAFALKFIVHLVGDIHQPMHASHAEDKGGNDIKVKFQGKDTNLHGLWDSGLIEYQGLTYLELARAYDHASSAQIRQWQHDAPITWLFESYQLSAPLYQEAAAQNNTFDFRYYPAHATLVEQRVLQAGIRLAGLLNELLG</sequence>
<dbReference type="Proteomes" id="UP000632273">
    <property type="component" value="Unassembled WGS sequence"/>
</dbReference>
<dbReference type="Pfam" id="PF02265">
    <property type="entry name" value="S1-P1_nuclease"/>
    <property type="match status" value="1"/>
</dbReference>
<evidence type="ECO:0000256" key="3">
    <source>
        <dbReference type="ARBA" id="ARBA00022759"/>
    </source>
</evidence>
<name>A0ABQ1U9N1_9BACT</name>
<keyword evidence="1" id="KW-0540">Nuclease</keyword>
<keyword evidence="8" id="KW-1185">Reference proteome</keyword>
<evidence type="ECO:0000313" key="8">
    <source>
        <dbReference type="Proteomes" id="UP000632273"/>
    </source>
</evidence>
<dbReference type="SUPFAM" id="SSF48537">
    <property type="entry name" value="Phospholipase C/P1 nuclease"/>
    <property type="match status" value="1"/>
</dbReference>
<keyword evidence="4" id="KW-0378">Hydrolase</keyword>
<protein>
    <submittedName>
        <fullName evidence="7">Endonuclease</fullName>
    </submittedName>
</protein>
<dbReference type="InterPro" id="IPR008947">
    <property type="entry name" value="PLipase_C/P1_nuclease_dom_sf"/>
</dbReference>
<evidence type="ECO:0000256" key="5">
    <source>
        <dbReference type="ARBA" id="ARBA00023157"/>
    </source>
</evidence>
<dbReference type="PANTHER" id="PTHR33146">
    <property type="entry name" value="ENDONUCLEASE 4"/>
    <property type="match status" value="1"/>
</dbReference>
<dbReference type="GO" id="GO:0004519">
    <property type="term" value="F:endonuclease activity"/>
    <property type="evidence" value="ECO:0007669"/>
    <property type="project" value="UniProtKB-KW"/>
</dbReference>